<name>A0AAV3Q347_LITER</name>
<evidence type="ECO:0000313" key="2">
    <source>
        <dbReference type="Proteomes" id="UP001454036"/>
    </source>
</evidence>
<dbReference type="AlphaFoldDB" id="A0AAV3Q347"/>
<keyword evidence="2" id="KW-1185">Reference proteome</keyword>
<gene>
    <name evidence="1" type="ORF">LIER_14100</name>
</gene>
<organism evidence="1 2">
    <name type="scientific">Lithospermum erythrorhizon</name>
    <name type="common">Purple gromwell</name>
    <name type="synonym">Lithospermum officinale var. erythrorhizon</name>
    <dbReference type="NCBI Taxonomy" id="34254"/>
    <lineage>
        <taxon>Eukaryota</taxon>
        <taxon>Viridiplantae</taxon>
        <taxon>Streptophyta</taxon>
        <taxon>Embryophyta</taxon>
        <taxon>Tracheophyta</taxon>
        <taxon>Spermatophyta</taxon>
        <taxon>Magnoliopsida</taxon>
        <taxon>eudicotyledons</taxon>
        <taxon>Gunneridae</taxon>
        <taxon>Pentapetalae</taxon>
        <taxon>asterids</taxon>
        <taxon>lamiids</taxon>
        <taxon>Boraginales</taxon>
        <taxon>Boraginaceae</taxon>
        <taxon>Boraginoideae</taxon>
        <taxon>Lithospermeae</taxon>
        <taxon>Lithospermum</taxon>
    </lineage>
</organism>
<protein>
    <submittedName>
        <fullName evidence="1">Uncharacterized protein</fullName>
    </submittedName>
</protein>
<dbReference type="EMBL" id="BAABME010002918">
    <property type="protein sequence ID" value="GAA0156657.1"/>
    <property type="molecule type" value="Genomic_DNA"/>
</dbReference>
<accession>A0AAV3Q347</accession>
<reference evidence="1 2" key="1">
    <citation type="submission" date="2024-01" db="EMBL/GenBank/DDBJ databases">
        <title>The complete chloroplast genome sequence of Lithospermum erythrorhizon: insights into the phylogenetic relationship among Boraginaceae species and the maternal lineages of purple gromwells.</title>
        <authorList>
            <person name="Okada T."/>
            <person name="Watanabe K."/>
        </authorList>
    </citation>
    <scope>NUCLEOTIDE SEQUENCE [LARGE SCALE GENOMIC DNA]</scope>
</reference>
<comment type="caution">
    <text evidence="1">The sequence shown here is derived from an EMBL/GenBank/DDBJ whole genome shotgun (WGS) entry which is preliminary data.</text>
</comment>
<proteinExistence type="predicted"/>
<evidence type="ECO:0000313" key="1">
    <source>
        <dbReference type="EMBL" id="GAA0156657.1"/>
    </source>
</evidence>
<sequence>MVISSGKTTNCLFDNWHRIGIPAEVLSERSISIVRVAAINIVAHAKEVIKWPRGRALTSDIIAFRDGFLEDLGEDEDNLIWFGSDHHKSAQVWDGLRVKPRNVRWWKLIWFRGQVPRFGFTVWLGKSPGNIYFLSVSSQPLFGENCCYT</sequence>
<dbReference type="Proteomes" id="UP001454036">
    <property type="component" value="Unassembled WGS sequence"/>
</dbReference>